<dbReference type="STRING" id="1458985.BJP34_12595"/>
<feature type="transmembrane region" description="Helical" evidence="2">
    <location>
        <begin position="17"/>
        <end position="35"/>
    </location>
</feature>
<name>A0A1D8U3D1_9CYAN</name>
<feature type="region of interest" description="Disordered" evidence="1">
    <location>
        <begin position="69"/>
        <end position="102"/>
    </location>
</feature>
<dbReference type="Proteomes" id="UP000177870">
    <property type="component" value="Chromosome"/>
</dbReference>
<evidence type="ECO:0000256" key="1">
    <source>
        <dbReference type="SAM" id="MobiDB-lite"/>
    </source>
</evidence>
<sequence length="102" mass="11481">MNALWHRVLKSAYRKEPISGFIVIIGAVDAVIGGIGGRWSLFSFGLMMVAIAVAVRWWQSQSQQTELAEQPVERYLPPSSSRPPLPMLSAVKRQQPRRQPPR</sequence>
<keyword evidence="2" id="KW-0812">Transmembrane</keyword>
<keyword evidence="2" id="KW-0472">Membrane</keyword>
<gene>
    <name evidence="3" type="ORF">BJP34_12595</name>
</gene>
<evidence type="ECO:0000313" key="3">
    <source>
        <dbReference type="EMBL" id="AOX04274.1"/>
    </source>
</evidence>
<keyword evidence="2" id="KW-1133">Transmembrane helix</keyword>
<proteinExistence type="predicted"/>
<protein>
    <submittedName>
        <fullName evidence="3">Uncharacterized protein</fullName>
    </submittedName>
</protein>
<reference evidence="4" key="1">
    <citation type="submission" date="2016-10" db="EMBL/GenBank/DDBJ databases">
        <title>Comparative genomics uncovers the prolific and rare metabolic potential of the cyanobacterial genus Moorea.</title>
        <authorList>
            <person name="Leao T."/>
            <person name="Castelao G."/>
            <person name="Korobeynikov A."/>
            <person name="Monroe E.A."/>
            <person name="Podell S."/>
            <person name="Glukhov E."/>
            <person name="Allen E."/>
            <person name="Gerwick W.H."/>
            <person name="Gerwick L."/>
        </authorList>
    </citation>
    <scope>NUCLEOTIDE SEQUENCE [LARGE SCALE GENOMIC DNA]</scope>
    <source>
        <strain evidence="4">PAL-8-15-08-1</strain>
    </source>
</reference>
<organism evidence="3 4">
    <name type="scientific">Moorena producens PAL-8-15-08-1</name>
    <dbReference type="NCBI Taxonomy" id="1458985"/>
    <lineage>
        <taxon>Bacteria</taxon>
        <taxon>Bacillati</taxon>
        <taxon>Cyanobacteriota</taxon>
        <taxon>Cyanophyceae</taxon>
        <taxon>Coleofasciculales</taxon>
        <taxon>Coleofasciculaceae</taxon>
        <taxon>Moorena</taxon>
    </lineage>
</organism>
<accession>A0A1D8U3D1</accession>
<dbReference type="KEGG" id="mpro:BJP34_12595"/>
<dbReference type="EMBL" id="CP017599">
    <property type="protein sequence ID" value="AOX04274.1"/>
    <property type="molecule type" value="Genomic_DNA"/>
</dbReference>
<dbReference type="OrthoDB" id="465742at2"/>
<dbReference type="RefSeq" id="WP_070396637.1">
    <property type="nucleotide sequence ID" value="NZ_CP017599.1"/>
</dbReference>
<evidence type="ECO:0000313" key="4">
    <source>
        <dbReference type="Proteomes" id="UP000177870"/>
    </source>
</evidence>
<evidence type="ECO:0000256" key="2">
    <source>
        <dbReference type="SAM" id="Phobius"/>
    </source>
</evidence>
<dbReference type="AlphaFoldDB" id="A0A1D8U3D1"/>